<keyword evidence="2" id="KW-1185">Reference proteome</keyword>
<dbReference type="AlphaFoldDB" id="A0A8E1ZV10"/>
<reference evidence="1 2" key="1">
    <citation type="submission" date="2020-07" db="EMBL/GenBank/DDBJ databases">
        <title>Genomic Encyclopedia of Type Strains, Phase IV (KMG-IV): sequencing the most valuable type-strain genomes for metagenomic binning, comparative biology and taxonomic classification.</title>
        <authorList>
            <person name="Goeker M."/>
        </authorList>
    </citation>
    <scope>NUCLEOTIDE SEQUENCE [LARGE SCALE GENOMIC DNA]</scope>
    <source>
        <strain evidence="1 2">DSM 23697</strain>
    </source>
</reference>
<protein>
    <recommendedName>
        <fullName evidence="3">Peptidase U49</fullName>
    </recommendedName>
</protein>
<dbReference type="RefSeq" id="WP_179398440.1">
    <property type="nucleotide sequence ID" value="NZ_JACCCY010000001.1"/>
</dbReference>
<evidence type="ECO:0008006" key="3">
    <source>
        <dbReference type="Google" id="ProtNLM"/>
    </source>
</evidence>
<evidence type="ECO:0000313" key="1">
    <source>
        <dbReference type="EMBL" id="NYI48315.1"/>
    </source>
</evidence>
<dbReference type="Proteomes" id="UP000574332">
    <property type="component" value="Unassembled WGS sequence"/>
</dbReference>
<organism evidence="1 2">
    <name type="scientific">Macellibacteroides fermentans</name>
    <dbReference type="NCBI Taxonomy" id="879969"/>
    <lineage>
        <taxon>Bacteria</taxon>
        <taxon>Pseudomonadati</taxon>
        <taxon>Bacteroidota</taxon>
        <taxon>Bacteroidia</taxon>
        <taxon>Bacteroidales</taxon>
        <taxon>Porphyromonadaceae</taxon>
        <taxon>Macellibacteroides</taxon>
    </lineage>
</organism>
<accession>A0A8E1ZV10</accession>
<dbReference type="EMBL" id="JACCCY010000001">
    <property type="protein sequence ID" value="NYI48315.1"/>
    <property type="molecule type" value="Genomic_DNA"/>
</dbReference>
<name>A0A8E1ZV10_9PORP</name>
<proteinExistence type="predicted"/>
<evidence type="ECO:0000313" key="2">
    <source>
        <dbReference type="Proteomes" id="UP000574332"/>
    </source>
</evidence>
<sequence length="369" mass="43705">MGKGDRKTRKGKRFIGTRKKKTKRNCYEINAIIFNKTFDYTQEIEYAVKNSIVSNSDIFDFRDTPQKKHYESIYNFCRENLDIHFNRKNILKSTFLYSNDYNVNAKACKYNNHCVILFNMGLMQECINKYLNNHALNEFVQSKEPDLIAKFDNSMSYLAFQINIQFTYYHELAHLFQLSRVETDKELQEQSIDNNFNIINHKLEINADTYASISIATQIHQYINTYLIENINQEVVTTTIAIFGACLFEYILNFTSHLELYFKEYNHPHPLIRVLNIILNITNHFSVNKIYKEQGVNLNNSVLFFKIMDFHNELTNNEVFTTAIPNFRQQYTNNNKSIVSYIKEIKNWEDGITYINAMDIWNKNVDIID</sequence>
<gene>
    <name evidence="1" type="ORF">F5613_000360</name>
</gene>
<comment type="caution">
    <text evidence="1">The sequence shown here is derived from an EMBL/GenBank/DDBJ whole genome shotgun (WGS) entry which is preliminary data.</text>
</comment>